<dbReference type="Proteomes" id="UP000887458">
    <property type="component" value="Unassembled WGS sequence"/>
</dbReference>
<reference evidence="1 2" key="1">
    <citation type="journal article" date="2018" name="J. Allergy Clin. Immunol.">
        <title>High-quality assembly of Dermatophagoides pteronyssinus genome and transcriptome reveals a wide range of novel allergens.</title>
        <authorList>
            <person name="Liu X.Y."/>
            <person name="Yang K.Y."/>
            <person name="Wang M.Q."/>
            <person name="Kwok J.S."/>
            <person name="Zeng X."/>
            <person name="Yang Z."/>
            <person name="Xiao X.J."/>
            <person name="Lau C.P."/>
            <person name="Li Y."/>
            <person name="Huang Z.M."/>
            <person name="Ba J.G."/>
            <person name="Yim A.K."/>
            <person name="Ouyang C.Y."/>
            <person name="Ngai S.M."/>
            <person name="Chan T.F."/>
            <person name="Leung E.L."/>
            <person name="Liu L."/>
            <person name="Liu Z.G."/>
            <person name="Tsui S.K."/>
        </authorList>
    </citation>
    <scope>NUCLEOTIDE SEQUENCE [LARGE SCALE GENOMIC DNA]</scope>
    <source>
        <strain evidence="1">Derp</strain>
    </source>
</reference>
<evidence type="ECO:0008006" key="3">
    <source>
        <dbReference type="Google" id="ProtNLM"/>
    </source>
</evidence>
<evidence type="ECO:0000313" key="1">
    <source>
        <dbReference type="EMBL" id="KAH9422911.1"/>
    </source>
</evidence>
<gene>
    <name evidence="1" type="ORF">DERP_008175</name>
</gene>
<reference evidence="1 2" key="2">
    <citation type="journal article" date="2022" name="Mol. Biol. Evol.">
        <title>Comparative Genomics Reveals Insights into the Divergent Evolution of Astigmatic Mites and Household Pest Adaptations.</title>
        <authorList>
            <person name="Xiong Q."/>
            <person name="Wan A.T."/>
            <person name="Liu X."/>
            <person name="Fung C.S."/>
            <person name="Xiao X."/>
            <person name="Malainual N."/>
            <person name="Hou J."/>
            <person name="Wang L."/>
            <person name="Wang M."/>
            <person name="Yang K.Y."/>
            <person name="Cui Y."/>
            <person name="Leung E.L."/>
            <person name="Nong W."/>
            <person name="Shin S.K."/>
            <person name="Au S.W."/>
            <person name="Jeong K.Y."/>
            <person name="Chew F.T."/>
            <person name="Hui J.H."/>
            <person name="Leung T.F."/>
            <person name="Tungtrongchitr A."/>
            <person name="Zhong N."/>
            <person name="Liu Z."/>
            <person name="Tsui S.K."/>
        </authorList>
    </citation>
    <scope>NUCLEOTIDE SEQUENCE [LARGE SCALE GENOMIC DNA]</scope>
    <source>
        <strain evidence="1">Derp</strain>
    </source>
</reference>
<name>A0ABQ8JJY3_DERPT</name>
<organism evidence="1 2">
    <name type="scientific">Dermatophagoides pteronyssinus</name>
    <name type="common">European house dust mite</name>
    <dbReference type="NCBI Taxonomy" id="6956"/>
    <lineage>
        <taxon>Eukaryota</taxon>
        <taxon>Metazoa</taxon>
        <taxon>Ecdysozoa</taxon>
        <taxon>Arthropoda</taxon>
        <taxon>Chelicerata</taxon>
        <taxon>Arachnida</taxon>
        <taxon>Acari</taxon>
        <taxon>Acariformes</taxon>
        <taxon>Sarcoptiformes</taxon>
        <taxon>Astigmata</taxon>
        <taxon>Psoroptidia</taxon>
        <taxon>Analgoidea</taxon>
        <taxon>Pyroglyphidae</taxon>
        <taxon>Dermatophagoidinae</taxon>
        <taxon>Dermatophagoides</taxon>
    </lineage>
</organism>
<accession>A0ABQ8JJY3</accession>
<comment type="caution">
    <text evidence="1">The sequence shown here is derived from an EMBL/GenBank/DDBJ whole genome shotgun (WGS) entry which is preliminary data.</text>
</comment>
<dbReference type="EMBL" id="NJHN03000035">
    <property type="protein sequence ID" value="KAH9422911.1"/>
    <property type="molecule type" value="Genomic_DNA"/>
</dbReference>
<keyword evidence="2" id="KW-1185">Reference proteome</keyword>
<sequence length="124" mass="14578">MNRFVIPGNVRFVMNSYVINIDRIFIFIIPSHVRMQVSKVLFNGRQNRLSSSFYFELFSVTFRYGPHTIPHGKRLWIIGEENTLSQIKLLIGSMDFQFLKIIAENDGIQIFNFMDQIWTLSLVT</sequence>
<evidence type="ECO:0000313" key="2">
    <source>
        <dbReference type="Proteomes" id="UP000887458"/>
    </source>
</evidence>
<proteinExistence type="predicted"/>
<protein>
    <recommendedName>
        <fullName evidence="3">Galectin</fullName>
    </recommendedName>
</protein>